<sequence>MQLGTGANPVILRQLTPAQERLIAALYKGVADQQLPLVTSQLGLSQSETDEVLNQVGPKLLAESPAPKTKIQLSSEFVAGAFAEIIRASLLHAVDGEAVLIGRAGRSVHIEDISRTGLMIAQGLAAAGLGHLISHDENQVQQSDLGPTGYPSQLLGRPRIDALRTLLAASPNKAMVSTGKKLLERQLQKLDCAVLIAHQAMEPRRYAPWLSRDVPHIAVTFDAEFATVSPMILPGLTACLFCLENLRTDHDSNWPVLASQLVSSQKRFDDAASQLFTAGVVIQKILARLDKVSGFKLHEENLTGYQLNLKSGAVTEFVWAQHPACNCKNKS</sequence>
<dbReference type="STRING" id="529884.Rhola_00003950"/>
<reference evidence="1 2" key="1">
    <citation type="journal article" date="2014" name="Int. J. Syst. Evol. Microbiol.">
        <title>Rhodoluna lacicola gen. nov., sp. nov., a planktonic freshwater bacterium with stream-lined genome.</title>
        <authorList>
            <person name="Hahn M."/>
            <person name="Schmidt J."/>
            <person name="Taipale S.J."/>
            <person name="Doolittle W.F."/>
            <person name="Koll U."/>
        </authorList>
    </citation>
    <scope>NUCLEOTIDE SEQUENCE [LARGE SCALE GENOMIC DNA]</scope>
    <source>
        <strain evidence="1 2">MWH-Ta8</strain>
    </source>
</reference>
<gene>
    <name evidence="1" type="ORF">Rhola_00003950</name>
</gene>
<evidence type="ECO:0000313" key="1">
    <source>
        <dbReference type="EMBL" id="AIC47216.1"/>
    </source>
</evidence>
<dbReference type="InterPro" id="IPR035985">
    <property type="entry name" value="Ubiquitin-activating_enz"/>
</dbReference>
<dbReference type="EMBL" id="CP007490">
    <property type="protein sequence ID" value="AIC47216.1"/>
    <property type="molecule type" value="Genomic_DNA"/>
</dbReference>
<dbReference type="KEGG" id="rla:Rhola_00003950"/>
<dbReference type="eggNOG" id="COG0476">
    <property type="taxonomic scope" value="Bacteria"/>
</dbReference>
<dbReference type="GO" id="GO:0008641">
    <property type="term" value="F:ubiquitin-like modifier activating enzyme activity"/>
    <property type="evidence" value="ECO:0007669"/>
    <property type="project" value="InterPro"/>
</dbReference>
<dbReference type="HOGENOM" id="CLU_839070_0_0_11"/>
<protein>
    <recommendedName>
        <fullName evidence="3">Bacteriocin biosynthesis cyclodehydratase domain</fullName>
    </recommendedName>
</protein>
<dbReference type="Gene3D" id="3.40.50.720">
    <property type="entry name" value="NAD(P)-binding Rossmann-like Domain"/>
    <property type="match status" value="1"/>
</dbReference>
<dbReference type="SUPFAM" id="SSF69572">
    <property type="entry name" value="Activating enzymes of the ubiquitin-like proteins"/>
    <property type="match status" value="1"/>
</dbReference>
<evidence type="ECO:0008006" key="3">
    <source>
        <dbReference type="Google" id="ProtNLM"/>
    </source>
</evidence>
<name>A0A060JBJ2_9MICO</name>
<dbReference type="Proteomes" id="UP000067708">
    <property type="component" value="Chromosome"/>
</dbReference>
<accession>A0A060JBJ2</accession>
<organism evidence="1 2">
    <name type="scientific">Rhodoluna lacicola</name>
    <dbReference type="NCBI Taxonomy" id="529884"/>
    <lineage>
        <taxon>Bacteria</taxon>
        <taxon>Bacillati</taxon>
        <taxon>Actinomycetota</taxon>
        <taxon>Actinomycetes</taxon>
        <taxon>Micrococcales</taxon>
        <taxon>Microbacteriaceae</taxon>
        <taxon>Luna cluster</taxon>
        <taxon>Luna-1 subcluster</taxon>
        <taxon>Rhodoluna</taxon>
    </lineage>
</organism>
<keyword evidence="2" id="KW-1185">Reference proteome</keyword>
<dbReference type="AlphaFoldDB" id="A0A060JBJ2"/>
<proteinExistence type="predicted"/>
<evidence type="ECO:0000313" key="2">
    <source>
        <dbReference type="Proteomes" id="UP000067708"/>
    </source>
</evidence>